<dbReference type="EnsemblPlants" id="KQK99933">
    <property type="protein sequence ID" value="KQK99933"/>
    <property type="gene ID" value="SETIT_011615mg"/>
</dbReference>
<dbReference type="AlphaFoldDB" id="K3YBM1"/>
<evidence type="ECO:0000313" key="2">
    <source>
        <dbReference type="Proteomes" id="UP000004995"/>
    </source>
</evidence>
<reference evidence="2" key="1">
    <citation type="journal article" date="2012" name="Nat. Biotechnol.">
        <title>Reference genome sequence of the model plant Setaria.</title>
        <authorList>
            <person name="Bennetzen J.L."/>
            <person name="Schmutz J."/>
            <person name="Wang H."/>
            <person name="Percifield R."/>
            <person name="Hawkins J."/>
            <person name="Pontaroli A.C."/>
            <person name="Estep M."/>
            <person name="Feng L."/>
            <person name="Vaughn J.N."/>
            <person name="Grimwood J."/>
            <person name="Jenkins J."/>
            <person name="Barry K."/>
            <person name="Lindquist E."/>
            <person name="Hellsten U."/>
            <person name="Deshpande S."/>
            <person name="Wang X."/>
            <person name="Wu X."/>
            <person name="Mitros T."/>
            <person name="Triplett J."/>
            <person name="Yang X."/>
            <person name="Ye C.Y."/>
            <person name="Mauro-Herrera M."/>
            <person name="Wang L."/>
            <person name="Li P."/>
            <person name="Sharma M."/>
            <person name="Sharma R."/>
            <person name="Ronald P.C."/>
            <person name="Panaud O."/>
            <person name="Kellogg E.A."/>
            <person name="Brutnell T.P."/>
            <person name="Doust A.N."/>
            <person name="Tuskan G.A."/>
            <person name="Rokhsar D."/>
            <person name="Devos K.M."/>
        </authorList>
    </citation>
    <scope>NUCLEOTIDE SEQUENCE [LARGE SCALE GENOMIC DNA]</scope>
    <source>
        <strain evidence="2">cv. Yugu1</strain>
    </source>
</reference>
<dbReference type="Gramene" id="KQK99933">
    <property type="protein sequence ID" value="KQK99933"/>
    <property type="gene ID" value="SETIT_011615mg"/>
</dbReference>
<dbReference type="Proteomes" id="UP000004995">
    <property type="component" value="Unassembled WGS sequence"/>
</dbReference>
<reference evidence="1" key="2">
    <citation type="submission" date="2018-08" db="UniProtKB">
        <authorList>
            <consortium name="EnsemblPlants"/>
        </authorList>
    </citation>
    <scope>IDENTIFICATION</scope>
    <source>
        <strain evidence="1">Yugu1</strain>
    </source>
</reference>
<proteinExistence type="predicted"/>
<accession>K3YBM1</accession>
<name>K3YBM1_SETIT</name>
<dbReference type="EMBL" id="AGNK02004587">
    <property type="status" value="NOT_ANNOTATED_CDS"/>
    <property type="molecule type" value="Genomic_DNA"/>
</dbReference>
<evidence type="ECO:0000313" key="1">
    <source>
        <dbReference type="EnsemblPlants" id="KQK99933"/>
    </source>
</evidence>
<protein>
    <submittedName>
        <fullName evidence="1">Uncharacterized protein</fullName>
    </submittedName>
</protein>
<keyword evidence="2" id="KW-1185">Reference proteome</keyword>
<organism evidence="1 2">
    <name type="scientific">Setaria italica</name>
    <name type="common">Foxtail millet</name>
    <name type="synonym">Panicum italicum</name>
    <dbReference type="NCBI Taxonomy" id="4555"/>
    <lineage>
        <taxon>Eukaryota</taxon>
        <taxon>Viridiplantae</taxon>
        <taxon>Streptophyta</taxon>
        <taxon>Embryophyta</taxon>
        <taxon>Tracheophyta</taxon>
        <taxon>Spermatophyta</taxon>
        <taxon>Magnoliopsida</taxon>
        <taxon>Liliopsida</taxon>
        <taxon>Poales</taxon>
        <taxon>Poaceae</taxon>
        <taxon>PACMAD clade</taxon>
        <taxon>Panicoideae</taxon>
        <taxon>Panicodae</taxon>
        <taxon>Paniceae</taxon>
        <taxon>Cenchrinae</taxon>
        <taxon>Setaria</taxon>
    </lineage>
</organism>
<dbReference type="InParanoid" id="K3YBM1"/>
<sequence>MSIMPTCQEKNSGKVNAASGRTVCTQLFIWEASSCLTQRTWYLSLAFSSFEWN</sequence>
<dbReference type="HOGENOM" id="CLU_3072303_0_0_1"/>